<protein>
    <submittedName>
        <fullName evidence="1">Uncharacterized protein</fullName>
    </submittedName>
</protein>
<evidence type="ECO:0000313" key="2">
    <source>
        <dbReference type="Proteomes" id="UP000279594"/>
    </source>
</evidence>
<accession>A0A3G2ED15</accession>
<organism evidence="1 2">
    <name type="scientific">Janthinobacterium agaricidamnosum</name>
    <dbReference type="NCBI Taxonomy" id="55508"/>
    <lineage>
        <taxon>Bacteria</taxon>
        <taxon>Pseudomonadati</taxon>
        <taxon>Pseudomonadota</taxon>
        <taxon>Betaproteobacteria</taxon>
        <taxon>Burkholderiales</taxon>
        <taxon>Oxalobacteraceae</taxon>
        <taxon>Janthinobacterium</taxon>
    </lineage>
</organism>
<proteinExistence type="predicted"/>
<dbReference type="AlphaFoldDB" id="A0A3G2ED15"/>
<keyword evidence="2" id="KW-1185">Reference proteome</keyword>
<reference evidence="1 2" key="1">
    <citation type="submission" date="2018-10" db="EMBL/GenBank/DDBJ databases">
        <title>Effects of UV and annual dynamics of microbial communities in freshwater RAS systems.</title>
        <authorList>
            <person name="Bekkelund A.K."/>
            <person name="Hansen B.R."/>
            <person name="Stokken H."/>
            <person name="Eriksen B.F."/>
            <person name="Kashulin N.A."/>
        </authorList>
    </citation>
    <scope>NUCLEOTIDE SEQUENCE [LARGE SCALE GENOMIC DNA]</scope>
    <source>
        <strain evidence="1 2">BHSEK</strain>
    </source>
</reference>
<dbReference type="Proteomes" id="UP000279594">
    <property type="component" value="Chromosome"/>
</dbReference>
<name>A0A3G2ED15_9BURK</name>
<sequence length="106" mass="11694">MSKLIEWAPVVRDTNGSYVHPDLPAIDDGDVENVKKWLQSHGLLMQMVWMKSDAPAMFDSHGDGDPCAIAAWQPAPPAGDDWFLLALHESEDGPVAWFARRAPVAQ</sequence>
<evidence type="ECO:0000313" key="1">
    <source>
        <dbReference type="EMBL" id="AYM76955.1"/>
    </source>
</evidence>
<gene>
    <name evidence="1" type="ORF">D9M09_14970</name>
</gene>
<dbReference type="EMBL" id="CP033019">
    <property type="protein sequence ID" value="AYM76955.1"/>
    <property type="molecule type" value="Genomic_DNA"/>
</dbReference>
<dbReference type="RefSeq" id="WP_121669755.1">
    <property type="nucleotide sequence ID" value="NZ_CP033019.1"/>
</dbReference>